<keyword evidence="1" id="KW-1133">Transmembrane helix</keyword>
<reference evidence="2" key="1">
    <citation type="submission" date="2021-03" db="EMBL/GenBank/DDBJ databases">
        <authorList>
            <person name="Kim M.K."/>
        </authorList>
    </citation>
    <scope>NUCLEOTIDE SEQUENCE</scope>
    <source>
        <strain evidence="2">BT186</strain>
    </source>
</reference>
<dbReference type="AlphaFoldDB" id="A0A939EWD2"/>
<dbReference type="RefSeq" id="WP_206984192.1">
    <property type="nucleotide sequence ID" value="NZ_JAFLQZ010000005.1"/>
</dbReference>
<dbReference type="EMBL" id="JAFLQZ010000005">
    <property type="protein sequence ID" value="MBO0358251.1"/>
    <property type="molecule type" value="Genomic_DNA"/>
</dbReference>
<dbReference type="Proteomes" id="UP000664144">
    <property type="component" value="Unassembled WGS sequence"/>
</dbReference>
<keyword evidence="1" id="KW-0812">Transmembrane</keyword>
<feature type="transmembrane region" description="Helical" evidence="1">
    <location>
        <begin position="20"/>
        <end position="41"/>
    </location>
</feature>
<evidence type="ECO:0000256" key="1">
    <source>
        <dbReference type="SAM" id="Phobius"/>
    </source>
</evidence>
<keyword evidence="1" id="KW-0472">Membrane</keyword>
<name>A0A939EWD2_9BACT</name>
<feature type="transmembrane region" description="Helical" evidence="1">
    <location>
        <begin position="47"/>
        <end position="68"/>
    </location>
</feature>
<dbReference type="Pfam" id="PF09527">
    <property type="entry name" value="ATPase_gene1"/>
    <property type="match status" value="1"/>
</dbReference>
<dbReference type="InterPro" id="IPR032820">
    <property type="entry name" value="ATPase_put"/>
</dbReference>
<organism evidence="2 3">
    <name type="scientific">Hymenobacter telluris</name>
    <dbReference type="NCBI Taxonomy" id="2816474"/>
    <lineage>
        <taxon>Bacteria</taxon>
        <taxon>Pseudomonadati</taxon>
        <taxon>Bacteroidota</taxon>
        <taxon>Cytophagia</taxon>
        <taxon>Cytophagales</taxon>
        <taxon>Hymenobacteraceae</taxon>
        <taxon>Hymenobacter</taxon>
    </lineage>
</organism>
<evidence type="ECO:0000313" key="3">
    <source>
        <dbReference type="Proteomes" id="UP000664144"/>
    </source>
</evidence>
<evidence type="ECO:0000313" key="2">
    <source>
        <dbReference type="EMBL" id="MBO0358251.1"/>
    </source>
</evidence>
<accession>A0A939EWD2</accession>
<sequence length="74" mass="8097">MPATPSPNSQRPRGNNFIKYSGLGLQMLAVIGLGTWLGIWLDGRFGISPWATIVLMLVSVFAAMYQVIRSVSNE</sequence>
<keyword evidence="3" id="KW-1185">Reference proteome</keyword>
<comment type="caution">
    <text evidence="2">The sequence shown here is derived from an EMBL/GenBank/DDBJ whole genome shotgun (WGS) entry which is preliminary data.</text>
</comment>
<gene>
    <name evidence="2" type="ORF">J0X19_09880</name>
</gene>
<proteinExistence type="predicted"/>
<protein>
    <submittedName>
        <fullName evidence="2">AtpZ/AtpI family protein</fullName>
    </submittedName>
</protein>